<dbReference type="PANTHER" id="PTHR12381:SF56">
    <property type="entry name" value="B30.2_SPRY DOMAIN-CONTAINING PROTEIN-RELATED"/>
    <property type="match status" value="1"/>
</dbReference>
<dbReference type="Pfam" id="PF00622">
    <property type="entry name" value="SPRY"/>
    <property type="match status" value="1"/>
</dbReference>
<dbReference type="Gene3D" id="2.60.120.920">
    <property type="match status" value="1"/>
</dbReference>
<dbReference type="InterPro" id="IPR003877">
    <property type="entry name" value="SPRY_dom"/>
</dbReference>
<dbReference type="PROSITE" id="PS50002">
    <property type="entry name" value="SH3"/>
    <property type="match status" value="1"/>
</dbReference>
<evidence type="ECO:0000256" key="2">
    <source>
        <dbReference type="PROSITE-ProRule" id="PRU00192"/>
    </source>
</evidence>
<accession>A0A813KKJ0</accession>
<sequence>APAALPVLNAALQALGMLAEAGRAIKEFWDSSGFTMAQFRKMALNPGARLMGEGPGRKAEPTNLKSRQKLSDWRGAGSRKANFFSPSCSAIDNYERGKAGGKGRLESDDTPDVASSLVEEEDEDGWLRALLSYCVPIPSPQSRLDAAEAAAVSKKALRSLDADARIAKDLEGVQQAIPGVVCLLDCSTFGLDLALNERDFLESRSSRDASGRTPSTEEKEELRLEKKLREICALKRRQVVGEVLDKLQAEKVAKRGELFREVAELKLRRAEKELLRIFKRHSKAFQDAFWELEWQALYADDSTASSGSTQAPFGIFDETGCDGPVIVTQAATKAESRAPRWVGVPLHVQVRKAEVAAFAIEVLEGLVRLGWAAPGEAVGDLGSGKGGFGFGGTGKKVSDGVFASYGQSFGPGDIIHCEAEREEGRLRIGFAKNNEPLGVAFDAEDVWTGPLAGVVCGKGFKVQIVSAENEALGPGLPKETGLEGFIEYDPPQMAIAERDYRVGPEDSLLLWAGETLHVSSDDGEGWLFGFFLDPEDPDDGGWFPADCVRFLDEAVQAQESAFEARATASQGAVSERAQQSNCKSPLPPTQQGVATAGYPTEWEQAPLAAESATDEGPVGGLLEWLQKLSLQKYSAAATMWCTDMGAVSLQEVEESWEDFAEALALKPLERKRLAKAVQG</sequence>
<dbReference type="SMART" id="SM00326">
    <property type="entry name" value="SH3"/>
    <property type="match status" value="1"/>
</dbReference>
<dbReference type="GO" id="GO:0003723">
    <property type="term" value="F:RNA binding"/>
    <property type="evidence" value="ECO:0007669"/>
    <property type="project" value="TreeGrafter"/>
</dbReference>
<dbReference type="InterPro" id="IPR001452">
    <property type="entry name" value="SH3_domain"/>
</dbReference>
<dbReference type="CDD" id="cd09487">
    <property type="entry name" value="SAM_superfamily"/>
    <property type="match status" value="1"/>
</dbReference>
<feature type="non-terminal residue" evidence="5">
    <location>
        <position position="1"/>
    </location>
</feature>
<evidence type="ECO:0000256" key="3">
    <source>
        <dbReference type="SAM" id="MobiDB-lite"/>
    </source>
</evidence>
<gene>
    <name evidence="5" type="ORF">PGLA2088_LOCUS32876</name>
</gene>
<dbReference type="GO" id="GO:0005634">
    <property type="term" value="C:nucleus"/>
    <property type="evidence" value="ECO:0007669"/>
    <property type="project" value="TreeGrafter"/>
</dbReference>
<feature type="compositionally biased region" description="Polar residues" evidence="3">
    <location>
        <begin position="567"/>
        <end position="593"/>
    </location>
</feature>
<dbReference type="CDD" id="cd00174">
    <property type="entry name" value="SH3"/>
    <property type="match status" value="1"/>
</dbReference>
<dbReference type="SUPFAM" id="SSF50044">
    <property type="entry name" value="SH3-domain"/>
    <property type="match status" value="1"/>
</dbReference>
<dbReference type="GO" id="GO:0000380">
    <property type="term" value="P:alternative mRNA splicing, via spliceosome"/>
    <property type="evidence" value="ECO:0007669"/>
    <property type="project" value="TreeGrafter"/>
</dbReference>
<protein>
    <recommendedName>
        <fullName evidence="4">SH3 domain-containing protein</fullName>
    </recommendedName>
</protein>
<evidence type="ECO:0000259" key="4">
    <source>
        <dbReference type="PROSITE" id="PS50002"/>
    </source>
</evidence>
<dbReference type="InterPro" id="IPR043136">
    <property type="entry name" value="B30.2/SPRY_sf"/>
</dbReference>
<dbReference type="PANTHER" id="PTHR12381">
    <property type="entry name" value="HETEROGENEOUS NUCLEAR RIBONUCLEOPROTEIN U FAMILY MEMBER"/>
    <property type="match status" value="1"/>
</dbReference>
<dbReference type="InterPro" id="IPR013320">
    <property type="entry name" value="ConA-like_dom_sf"/>
</dbReference>
<evidence type="ECO:0000313" key="6">
    <source>
        <dbReference type="Proteomes" id="UP000626109"/>
    </source>
</evidence>
<organism evidence="5 6">
    <name type="scientific">Polarella glacialis</name>
    <name type="common">Dinoflagellate</name>
    <dbReference type="NCBI Taxonomy" id="89957"/>
    <lineage>
        <taxon>Eukaryota</taxon>
        <taxon>Sar</taxon>
        <taxon>Alveolata</taxon>
        <taxon>Dinophyceae</taxon>
        <taxon>Suessiales</taxon>
        <taxon>Suessiaceae</taxon>
        <taxon>Polarella</taxon>
    </lineage>
</organism>
<dbReference type="SUPFAM" id="SSF49899">
    <property type="entry name" value="Concanavalin A-like lectins/glucanases"/>
    <property type="match status" value="1"/>
</dbReference>
<feature type="domain" description="SH3" evidence="4">
    <location>
        <begin position="489"/>
        <end position="553"/>
    </location>
</feature>
<reference evidence="5" key="1">
    <citation type="submission" date="2021-02" db="EMBL/GenBank/DDBJ databases">
        <authorList>
            <person name="Dougan E. K."/>
            <person name="Rhodes N."/>
            <person name="Thang M."/>
            <person name="Chan C."/>
        </authorList>
    </citation>
    <scope>NUCLEOTIDE SEQUENCE</scope>
</reference>
<proteinExistence type="predicted"/>
<dbReference type="Gene3D" id="2.30.30.40">
    <property type="entry name" value="SH3 Domains"/>
    <property type="match status" value="1"/>
</dbReference>
<dbReference type="Proteomes" id="UP000626109">
    <property type="component" value="Unassembled WGS sequence"/>
</dbReference>
<evidence type="ECO:0000256" key="1">
    <source>
        <dbReference type="ARBA" id="ARBA00022443"/>
    </source>
</evidence>
<comment type="caution">
    <text evidence="5">The sequence shown here is derived from an EMBL/GenBank/DDBJ whole genome shotgun (WGS) entry which is preliminary data.</text>
</comment>
<feature type="region of interest" description="Disordered" evidence="3">
    <location>
        <begin position="51"/>
        <end position="78"/>
    </location>
</feature>
<dbReference type="EMBL" id="CAJNNW010030481">
    <property type="protein sequence ID" value="CAE8703554.1"/>
    <property type="molecule type" value="Genomic_DNA"/>
</dbReference>
<dbReference type="AlphaFoldDB" id="A0A813KKJ0"/>
<name>A0A813KKJ0_POLGL</name>
<evidence type="ECO:0000313" key="5">
    <source>
        <dbReference type="EMBL" id="CAE8703554.1"/>
    </source>
</evidence>
<dbReference type="InterPro" id="IPR036028">
    <property type="entry name" value="SH3-like_dom_sf"/>
</dbReference>
<feature type="region of interest" description="Disordered" evidence="3">
    <location>
        <begin position="566"/>
        <end position="594"/>
    </location>
</feature>
<keyword evidence="1 2" id="KW-0728">SH3 domain</keyword>